<feature type="compositionally biased region" description="Low complexity" evidence="1">
    <location>
        <begin position="22"/>
        <end position="35"/>
    </location>
</feature>
<reference evidence="3" key="2">
    <citation type="submission" date="2013-07" db="EMBL/GenBank/DDBJ databases">
        <authorList>
            <consortium name="The Broad Institute Genome Sequencing Platform"/>
            <person name="Cuomo C."/>
            <person name="Litvintseva A."/>
            <person name="Chen Y."/>
            <person name="Heitman J."/>
            <person name="Sun S."/>
            <person name="Springer D."/>
            <person name="Dromer F."/>
            <person name="Young S.K."/>
            <person name="Zeng Q."/>
            <person name="Gargeya S."/>
            <person name="Fitzgerald M."/>
            <person name="Abouelleil A."/>
            <person name="Alvarado L."/>
            <person name="Berlin A.M."/>
            <person name="Chapman S.B."/>
            <person name="Dewar J."/>
            <person name="Goldberg J."/>
            <person name="Griggs A."/>
            <person name="Gujja S."/>
            <person name="Hansen M."/>
            <person name="Howarth C."/>
            <person name="Imamovic A."/>
            <person name="Larimer J."/>
            <person name="McCowan C."/>
            <person name="Murphy C."/>
            <person name="Pearson M."/>
            <person name="Priest M."/>
            <person name="Roberts A."/>
            <person name="Saif S."/>
            <person name="Shea T."/>
            <person name="Sykes S."/>
            <person name="Wortman J."/>
            <person name="Nusbaum C."/>
            <person name="Birren B."/>
        </authorList>
    </citation>
    <scope>NUCLEOTIDE SEQUENCE</scope>
    <source>
        <strain evidence="3">CBS 10737</strain>
    </source>
</reference>
<feature type="compositionally biased region" description="Basic and acidic residues" evidence="1">
    <location>
        <begin position="329"/>
        <end position="338"/>
    </location>
</feature>
<protein>
    <submittedName>
        <fullName evidence="2">Uncharacterized protein</fullName>
    </submittedName>
</protein>
<feature type="compositionally biased region" description="Polar residues" evidence="1">
    <location>
        <begin position="312"/>
        <end position="328"/>
    </location>
</feature>
<feature type="region of interest" description="Disordered" evidence="1">
    <location>
        <begin position="1"/>
        <end position="42"/>
    </location>
</feature>
<dbReference type="OrthoDB" id="2564489at2759"/>
<sequence length="395" mass="43747">MSASWHTNDHTPSGRGLSVPLRRTGSVTRSRSTLTPSVNSKRSSAFLNTSSNVEFGVTSPGVASDLMNESAGLRKTIEGLNKTNLSLRSRIAELETHIDHNTGPEVVKLNKELATLEDLFASSQKANEAQYAESERQKGYVKELENLLTTSLGSDWQESHKLYPPLAPTTIVTASTPLPPPKAVNTLRHSISFNAKRSSKKLDRRASSVMDLGLVGLQAVQEENRNPDDTPTGALWKLSGSIKPAHERLEEKVLCASPQPGPSTLLCSTKAQEDSMAHSSSDAQTLSGIDVNQLNQVLQMLSGLNPTKLTDLVSRNQSVSKSPDSSADNSRRERNDHIRTVRRILESQQKMLEERETRLRDILEMVSLVISNQCVWLVDTAIWRDRRKKRRQNLQ</sequence>
<gene>
    <name evidence="2" type="ORF">I206_03227</name>
    <name evidence="3" type="ORF">I206_102877</name>
</gene>
<evidence type="ECO:0000256" key="1">
    <source>
        <dbReference type="SAM" id="MobiDB-lite"/>
    </source>
</evidence>
<organism evidence="2">
    <name type="scientific">Kwoniella pini CBS 10737</name>
    <dbReference type="NCBI Taxonomy" id="1296096"/>
    <lineage>
        <taxon>Eukaryota</taxon>
        <taxon>Fungi</taxon>
        <taxon>Dikarya</taxon>
        <taxon>Basidiomycota</taxon>
        <taxon>Agaricomycotina</taxon>
        <taxon>Tremellomycetes</taxon>
        <taxon>Tremellales</taxon>
        <taxon>Cryptococcaceae</taxon>
        <taxon>Kwoniella</taxon>
    </lineage>
</organism>
<dbReference type="Proteomes" id="UP000094020">
    <property type="component" value="Chromosome 3"/>
</dbReference>
<dbReference type="KEGG" id="kpin:30171596"/>
<keyword evidence="4" id="KW-1185">Reference proteome</keyword>
<evidence type="ECO:0000313" key="3">
    <source>
        <dbReference type="EMBL" id="WWC68941.1"/>
    </source>
</evidence>
<dbReference type="RefSeq" id="XP_019012380.1">
    <property type="nucleotide sequence ID" value="XM_019154977.1"/>
</dbReference>
<dbReference type="GeneID" id="30171596"/>
<evidence type="ECO:0000313" key="4">
    <source>
        <dbReference type="Proteomes" id="UP000094020"/>
    </source>
</evidence>
<reference evidence="2" key="1">
    <citation type="submission" date="2013-07" db="EMBL/GenBank/DDBJ databases">
        <title>The Genome Sequence of Cryptococcus pinus CBS10737.</title>
        <authorList>
            <consortium name="The Broad Institute Genome Sequencing Platform"/>
            <person name="Cuomo C."/>
            <person name="Litvintseva A."/>
            <person name="Chen Y."/>
            <person name="Heitman J."/>
            <person name="Sun S."/>
            <person name="Springer D."/>
            <person name="Dromer F."/>
            <person name="Young S.K."/>
            <person name="Zeng Q."/>
            <person name="Gargeya S."/>
            <person name="Fitzgerald M."/>
            <person name="Abouelleil A."/>
            <person name="Alvarado L."/>
            <person name="Berlin A.M."/>
            <person name="Chapman S.B."/>
            <person name="Dewar J."/>
            <person name="Goldberg J."/>
            <person name="Griggs A."/>
            <person name="Gujja S."/>
            <person name="Hansen M."/>
            <person name="Howarth C."/>
            <person name="Imamovic A."/>
            <person name="Larimer J."/>
            <person name="McCowan C."/>
            <person name="Murphy C."/>
            <person name="Pearson M."/>
            <person name="Priest M."/>
            <person name="Roberts A."/>
            <person name="Saif S."/>
            <person name="Shea T."/>
            <person name="Sykes S."/>
            <person name="Wortman J."/>
            <person name="Nusbaum C."/>
            <person name="Birren B."/>
        </authorList>
    </citation>
    <scope>NUCLEOTIDE SEQUENCE [LARGE SCALE GENOMIC DNA]</scope>
    <source>
        <strain evidence="2">CBS 10737</strain>
    </source>
</reference>
<dbReference type="AlphaFoldDB" id="A0A1B9I6R1"/>
<dbReference type="EMBL" id="CP144521">
    <property type="protein sequence ID" value="WWC68941.1"/>
    <property type="molecule type" value="Genomic_DNA"/>
</dbReference>
<reference evidence="2" key="3">
    <citation type="submission" date="2016-07" db="EMBL/GenBank/DDBJ databases">
        <title>Evolution of pathogenesis and genome organization in the Tremellales.</title>
        <authorList>
            <person name="Cuomo C."/>
            <person name="Litvintseva A."/>
            <person name="Heitman J."/>
            <person name="Chen Y."/>
            <person name="Sun S."/>
            <person name="Springer D."/>
            <person name="Dromer F."/>
            <person name="Young S."/>
            <person name="Zeng Q."/>
            <person name="Chapman S."/>
            <person name="Gujja S."/>
            <person name="Saif S."/>
            <person name="Birren B."/>
        </authorList>
    </citation>
    <scope>NUCLEOTIDE SEQUENCE</scope>
    <source>
        <strain evidence="2">CBS 10737</strain>
    </source>
</reference>
<dbReference type="EMBL" id="KI894009">
    <property type="protein sequence ID" value="OCF51161.1"/>
    <property type="molecule type" value="Genomic_DNA"/>
</dbReference>
<feature type="region of interest" description="Disordered" evidence="1">
    <location>
        <begin position="265"/>
        <end position="284"/>
    </location>
</feature>
<proteinExistence type="predicted"/>
<name>A0A1B9I6R1_9TREE</name>
<evidence type="ECO:0000313" key="2">
    <source>
        <dbReference type="EMBL" id="OCF51161.1"/>
    </source>
</evidence>
<accession>A0A1B9I6R1</accession>
<feature type="region of interest" description="Disordered" evidence="1">
    <location>
        <begin position="312"/>
        <end position="338"/>
    </location>
</feature>
<reference evidence="3" key="4">
    <citation type="submission" date="2024-02" db="EMBL/GenBank/DDBJ databases">
        <title>Comparative genomics of Cryptococcus and Kwoniella reveals pathogenesis evolution and contrasting modes of karyotype evolution via chromosome fusion or intercentromeric recombination.</title>
        <authorList>
            <person name="Coelho M.A."/>
            <person name="David-Palma M."/>
            <person name="Shea T."/>
            <person name="Bowers K."/>
            <person name="McGinley-Smith S."/>
            <person name="Mohammad A.W."/>
            <person name="Gnirke A."/>
            <person name="Yurkov A.M."/>
            <person name="Nowrousian M."/>
            <person name="Sun S."/>
            <person name="Cuomo C.A."/>
            <person name="Heitman J."/>
        </authorList>
    </citation>
    <scope>NUCLEOTIDE SEQUENCE</scope>
    <source>
        <strain evidence="3">CBS 10737</strain>
    </source>
</reference>